<accession>A0A6J7X0E2</accession>
<proteinExistence type="predicted"/>
<sequence>MTDHIVDINKKVPLSAAAEAAWEAFNEDEAGVFVDYGDKLAAAFRAAALYLDNDCQQLLTIATKLEGQ</sequence>
<gene>
    <name evidence="1" type="ORF">UFOVP383_58</name>
</gene>
<organism evidence="1">
    <name type="scientific">uncultured Caudovirales phage</name>
    <dbReference type="NCBI Taxonomy" id="2100421"/>
    <lineage>
        <taxon>Viruses</taxon>
        <taxon>Duplodnaviria</taxon>
        <taxon>Heunggongvirae</taxon>
        <taxon>Uroviricota</taxon>
        <taxon>Caudoviricetes</taxon>
        <taxon>Peduoviridae</taxon>
        <taxon>Maltschvirus</taxon>
        <taxon>Maltschvirus maltsch</taxon>
    </lineage>
</organism>
<name>A0A6J7X0E2_9CAUD</name>
<evidence type="ECO:0000313" key="1">
    <source>
        <dbReference type="EMBL" id="CAB5223460.1"/>
    </source>
</evidence>
<dbReference type="EMBL" id="LR798321">
    <property type="protein sequence ID" value="CAB5223460.1"/>
    <property type="molecule type" value="Genomic_DNA"/>
</dbReference>
<protein>
    <submittedName>
        <fullName evidence="1">Uncharacterized protein</fullName>
    </submittedName>
</protein>
<reference evidence="1" key="1">
    <citation type="submission" date="2020-05" db="EMBL/GenBank/DDBJ databases">
        <authorList>
            <person name="Chiriac C."/>
            <person name="Salcher M."/>
            <person name="Ghai R."/>
            <person name="Kavagutti S V."/>
        </authorList>
    </citation>
    <scope>NUCLEOTIDE SEQUENCE</scope>
</reference>